<dbReference type="STRING" id="694427.Palpr_0067"/>
<dbReference type="CDD" id="cd07989">
    <property type="entry name" value="LPLAT_AGPAT-like"/>
    <property type="match status" value="1"/>
</dbReference>
<dbReference type="PANTHER" id="PTHR10434">
    <property type="entry name" value="1-ACYL-SN-GLYCEROL-3-PHOSPHATE ACYLTRANSFERASE"/>
    <property type="match status" value="1"/>
</dbReference>
<evidence type="ECO:0000256" key="10">
    <source>
        <dbReference type="SAM" id="Phobius"/>
    </source>
</evidence>
<dbReference type="SMART" id="SM00563">
    <property type="entry name" value="PlsC"/>
    <property type="match status" value="1"/>
</dbReference>
<gene>
    <name evidence="12" type="ordered locus">Palpr_0067</name>
</gene>
<evidence type="ECO:0000256" key="7">
    <source>
        <dbReference type="ARBA" id="ARBA00022679"/>
    </source>
</evidence>
<sequence>MKPKKHPLFSIYQWIVAYPLIALATILVATATVILSPVFPNNKLSYNPARWWGRIICRLCFVPVKVHGLDKLDPKQSYIFALNHQSFFDVFVVYGRLPFIFKWMMKAELRKIPFVGKACESAGHIFIDRTNPATILKSMEKAKLQLCNGVSLVIFPEGTRTYTGELGKFKRGAFQLATELSLPIVPVTLKGSFDRMPRNSINVTPGPIEMFIHEPVDPHLYRPDQFHELIQFTRDQIQSAL</sequence>
<keyword evidence="7 9" id="KW-0808">Transferase</keyword>
<keyword evidence="13" id="KW-1185">Reference proteome</keyword>
<name>E4T0V4_PALPW</name>
<evidence type="ECO:0000256" key="2">
    <source>
        <dbReference type="ARBA" id="ARBA00004728"/>
    </source>
</evidence>
<dbReference type="Proteomes" id="UP000008718">
    <property type="component" value="Chromosome"/>
</dbReference>
<protein>
    <recommendedName>
        <fullName evidence="6 9">1-acyl-sn-glycerol-3-phosphate acyltransferase</fullName>
        <ecNumber evidence="5 9">2.3.1.51</ecNumber>
    </recommendedName>
</protein>
<dbReference type="NCBIfam" id="TIGR00530">
    <property type="entry name" value="AGP_acyltrn"/>
    <property type="match status" value="1"/>
</dbReference>
<dbReference type="GO" id="GO:0006654">
    <property type="term" value="P:phosphatidic acid biosynthetic process"/>
    <property type="evidence" value="ECO:0007669"/>
    <property type="project" value="TreeGrafter"/>
</dbReference>
<comment type="domain">
    <text evidence="9">The HXXXXD motif is essential for acyltransferase activity and may constitute the binding site for the phosphate moiety of the glycerol-3-phosphate.</text>
</comment>
<feature type="transmembrane region" description="Helical" evidence="10">
    <location>
        <begin position="12"/>
        <end position="35"/>
    </location>
</feature>
<keyword evidence="10" id="KW-0472">Membrane</keyword>
<keyword evidence="10" id="KW-1133">Transmembrane helix</keyword>
<keyword evidence="9" id="KW-0594">Phospholipid biosynthesis</keyword>
<dbReference type="OrthoDB" id="9803035at2"/>
<dbReference type="AlphaFoldDB" id="E4T0V4"/>
<feature type="transmembrane region" description="Helical" evidence="10">
    <location>
        <begin position="78"/>
        <end position="101"/>
    </location>
</feature>
<dbReference type="PANTHER" id="PTHR10434:SF66">
    <property type="entry name" value="PHOSPHOLIPID_GLYCEROL ACYLTRANSFERASE DOMAIN-CONTAINING PROTEIN"/>
    <property type="match status" value="1"/>
</dbReference>
<dbReference type="HOGENOM" id="CLU_027938_6_3_10"/>
<evidence type="ECO:0000313" key="13">
    <source>
        <dbReference type="Proteomes" id="UP000008718"/>
    </source>
</evidence>
<dbReference type="GO" id="GO:0003841">
    <property type="term" value="F:1-acylglycerol-3-phosphate O-acyltransferase activity"/>
    <property type="evidence" value="ECO:0007669"/>
    <property type="project" value="UniProtKB-UniRule"/>
</dbReference>
<keyword evidence="9" id="KW-1208">Phospholipid metabolism</keyword>
<feature type="domain" description="Phospholipid/glycerol acyltransferase" evidence="11">
    <location>
        <begin position="78"/>
        <end position="192"/>
    </location>
</feature>
<evidence type="ECO:0000313" key="12">
    <source>
        <dbReference type="EMBL" id="ADQ78229.1"/>
    </source>
</evidence>
<evidence type="ECO:0000256" key="6">
    <source>
        <dbReference type="ARBA" id="ARBA00016139"/>
    </source>
</evidence>
<proteinExistence type="inferred from homology"/>
<accession>E4T0V4</accession>
<comment type="catalytic activity">
    <reaction evidence="1 9">
        <text>a 1-acyl-sn-glycero-3-phosphate + an acyl-CoA = a 1,2-diacyl-sn-glycero-3-phosphate + CoA</text>
        <dbReference type="Rhea" id="RHEA:19709"/>
        <dbReference type="ChEBI" id="CHEBI:57287"/>
        <dbReference type="ChEBI" id="CHEBI:57970"/>
        <dbReference type="ChEBI" id="CHEBI:58342"/>
        <dbReference type="ChEBI" id="CHEBI:58608"/>
        <dbReference type="EC" id="2.3.1.51"/>
    </reaction>
</comment>
<dbReference type="eggNOG" id="COG0204">
    <property type="taxonomic scope" value="Bacteria"/>
</dbReference>
<keyword evidence="8 9" id="KW-0012">Acyltransferase</keyword>
<evidence type="ECO:0000259" key="11">
    <source>
        <dbReference type="SMART" id="SM00563"/>
    </source>
</evidence>
<dbReference type="InterPro" id="IPR004552">
    <property type="entry name" value="AGP_acyltrans"/>
</dbReference>
<keyword evidence="9" id="KW-0443">Lipid metabolism</keyword>
<evidence type="ECO:0000256" key="1">
    <source>
        <dbReference type="ARBA" id="ARBA00001141"/>
    </source>
</evidence>
<evidence type="ECO:0000256" key="4">
    <source>
        <dbReference type="ARBA" id="ARBA00008655"/>
    </source>
</evidence>
<keyword evidence="10" id="KW-0812">Transmembrane</keyword>
<evidence type="ECO:0000256" key="5">
    <source>
        <dbReference type="ARBA" id="ARBA00013211"/>
    </source>
</evidence>
<dbReference type="KEGG" id="ppn:Palpr_0067"/>
<dbReference type="Pfam" id="PF01553">
    <property type="entry name" value="Acyltransferase"/>
    <property type="match status" value="1"/>
</dbReference>
<evidence type="ECO:0000256" key="3">
    <source>
        <dbReference type="ARBA" id="ARBA00005189"/>
    </source>
</evidence>
<organism evidence="12 13">
    <name type="scientific">Paludibacter propionicigenes (strain DSM 17365 / JCM 13257 / WB4)</name>
    <dbReference type="NCBI Taxonomy" id="694427"/>
    <lineage>
        <taxon>Bacteria</taxon>
        <taxon>Pseudomonadati</taxon>
        <taxon>Bacteroidota</taxon>
        <taxon>Bacteroidia</taxon>
        <taxon>Bacteroidales</taxon>
        <taxon>Paludibacteraceae</taxon>
        <taxon>Paludibacter</taxon>
    </lineage>
</organism>
<reference evidence="12 13" key="2">
    <citation type="journal article" date="2011" name="Stand. Genomic Sci.">
        <title>Complete genome sequence of Paludibacter propionicigenes type strain (WB4).</title>
        <authorList>
            <person name="Gronow S."/>
            <person name="Munk C."/>
            <person name="Lapidus A."/>
            <person name="Nolan M."/>
            <person name="Lucas S."/>
            <person name="Hammon N."/>
            <person name="Deshpande S."/>
            <person name="Cheng J.F."/>
            <person name="Tapia R."/>
            <person name="Han C."/>
            <person name="Goodwin L."/>
            <person name="Pitluck S."/>
            <person name="Liolios K."/>
            <person name="Ivanova N."/>
            <person name="Mavromatis K."/>
            <person name="Mikhailova N."/>
            <person name="Pati A."/>
            <person name="Chen A."/>
            <person name="Palaniappan K."/>
            <person name="Land M."/>
            <person name="Hauser L."/>
            <person name="Chang Y.J."/>
            <person name="Jeffries C.D."/>
            <person name="Brambilla E."/>
            <person name="Rohde M."/>
            <person name="Goker M."/>
            <person name="Detter J.C."/>
            <person name="Woyke T."/>
            <person name="Bristow J."/>
            <person name="Eisen J.A."/>
            <person name="Markowitz V."/>
            <person name="Hugenholtz P."/>
            <person name="Kyrpides N.C."/>
            <person name="Klenk H.P."/>
        </authorList>
    </citation>
    <scope>NUCLEOTIDE SEQUENCE [LARGE SCALE GENOMIC DNA]</scope>
    <source>
        <strain evidence="13">DSM 17365 / JCM 13257 / WB4</strain>
    </source>
</reference>
<reference key="1">
    <citation type="submission" date="2010-11" db="EMBL/GenBank/DDBJ databases">
        <title>The complete genome of Paludibacter propionicigenes DSM 17365.</title>
        <authorList>
            <consortium name="US DOE Joint Genome Institute (JGI-PGF)"/>
            <person name="Lucas S."/>
            <person name="Copeland A."/>
            <person name="Lapidus A."/>
            <person name="Bruce D."/>
            <person name="Goodwin L."/>
            <person name="Pitluck S."/>
            <person name="Kyrpides N."/>
            <person name="Mavromatis K."/>
            <person name="Ivanova N."/>
            <person name="Munk A.C."/>
            <person name="Brettin T."/>
            <person name="Detter J.C."/>
            <person name="Han C."/>
            <person name="Tapia R."/>
            <person name="Land M."/>
            <person name="Hauser L."/>
            <person name="Markowitz V."/>
            <person name="Cheng J.-F."/>
            <person name="Hugenholtz P."/>
            <person name="Woyke T."/>
            <person name="Wu D."/>
            <person name="Gronow S."/>
            <person name="Wellnitz S."/>
            <person name="Brambilla E."/>
            <person name="Klenk H.-P."/>
            <person name="Eisen J.A."/>
        </authorList>
    </citation>
    <scope>NUCLEOTIDE SEQUENCE</scope>
    <source>
        <strain>WB4</strain>
    </source>
</reference>
<dbReference type="InterPro" id="IPR002123">
    <property type="entry name" value="Plipid/glycerol_acylTrfase"/>
</dbReference>
<comment type="pathway">
    <text evidence="2">Phospholipid metabolism; CDP-diacylglycerol biosynthesis; CDP-diacylglycerol from sn-glycerol 3-phosphate: step 2/3.</text>
</comment>
<dbReference type="RefSeq" id="WP_013443598.1">
    <property type="nucleotide sequence ID" value="NC_014734.1"/>
</dbReference>
<keyword evidence="9" id="KW-0444">Lipid biosynthesis</keyword>
<evidence type="ECO:0000256" key="8">
    <source>
        <dbReference type="ARBA" id="ARBA00023315"/>
    </source>
</evidence>
<dbReference type="EC" id="2.3.1.51" evidence="5 9"/>
<evidence type="ECO:0000256" key="9">
    <source>
        <dbReference type="RuleBase" id="RU361267"/>
    </source>
</evidence>
<dbReference type="SUPFAM" id="SSF69593">
    <property type="entry name" value="Glycerol-3-phosphate (1)-acyltransferase"/>
    <property type="match status" value="1"/>
</dbReference>
<dbReference type="EMBL" id="CP002345">
    <property type="protein sequence ID" value="ADQ78229.1"/>
    <property type="molecule type" value="Genomic_DNA"/>
</dbReference>
<comment type="pathway">
    <text evidence="3">Lipid metabolism.</text>
</comment>
<comment type="similarity">
    <text evidence="4 9">Belongs to the 1-acyl-sn-glycerol-3-phosphate acyltransferase family.</text>
</comment>
<dbReference type="GO" id="GO:0016020">
    <property type="term" value="C:membrane"/>
    <property type="evidence" value="ECO:0007669"/>
    <property type="project" value="InterPro"/>
</dbReference>